<gene>
    <name evidence="2" type="ORF">S58_54530</name>
</gene>
<dbReference type="AlphaFoldDB" id="M4ZD63"/>
<dbReference type="OrthoDB" id="7032238at2"/>
<dbReference type="GeneID" id="301819202"/>
<keyword evidence="3" id="KW-1185">Reference proteome</keyword>
<accession>M4ZD63</accession>
<keyword evidence="1" id="KW-0472">Membrane</keyword>
<dbReference type="Proteomes" id="UP000011841">
    <property type="component" value="Chromosome"/>
</dbReference>
<reference evidence="2 3" key="1">
    <citation type="journal article" date="2013" name="Appl. Environ. Microbiol.">
        <title>Genome analysis suggests that the soil oligotrophic bacterium Agromonas oligotrophica (Bradyrhizobium oligotrophicum) is a nitrogen-fixing symbiont of Aeschynomene indica.</title>
        <authorList>
            <person name="Okubo T."/>
            <person name="Fukushima S."/>
            <person name="Itakura M."/>
            <person name="Oshima K."/>
            <person name="Longtonglang A."/>
            <person name="Teaumroong N."/>
            <person name="Mitsui H."/>
            <person name="Hattori M."/>
            <person name="Hattori R."/>
            <person name="Hattori T."/>
            <person name="Minamisawa K."/>
        </authorList>
    </citation>
    <scope>NUCLEOTIDE SEQUENCE [LARGE SCALE GENOMIC DNA]</scope>
    <source>
        <strain evidence="2 3">S58</strain>
    </source>
</reference>
<feature type="transmembrane region" description="Helical" evidence="1">
    <location>
        <begin position="65"/>
        <end position="90"/>
    </location>
</feature>
<keyword evidence="1" id="KW-1133">Transmembrane helix</keyword>
<dbReference type="EMBL" id="AP012603">
    <property type="protein sequence ID" value="BAM91431.1"/>
    <property type="molecule type" value="Genomic_DNA"/>
</dbReference>
<evidence type="ECO:0000313" key="3">
    <source>
        <dbReference type="Proteomes" id="UP000011841"/>
    </source>
</evidence>
<feature type="transmembrane region" description="Helical" evidence="1">
    <location>
        <begin position="110"/>
        <end position="132"/>
    </location>
</feature>
<organism evidence="2 3">
    <name type="scientific">Bradyrhizobium oligotrophicum S58</name>
    <dbReference type="NCBI Taxonomy" id="1245469"/>
    <lineage>
        <taxon>Bacteria</taxon>
        <taxon>Pseudomonadati</taxon>
        <taxon>Pseudomonadota</taxon>
        <taxon>Alphaproteobacteria</taxon>
        <taxon>Hyphomicrobiales</taxon>
        <taxon>Nitrobacteraceae</taxon>
        <taxon>Bradyrhizobium</taxon>
    </lineage>
</organism>
<keyword evidence="1" id="KW-0812">Transmembrane</keyword>
<proteinExistence type="predicted"/>
<dbReference type="PATRIC" id="fig|1245469.3.peg.5580"/>
<feature type="transmembrane region" description="Helical" evidence="1">
    <location>
        <begin position="28"/>
        <end position="53"/>
    </location>
</feature>
<dbReference type="KEGG" id="aol:S58_54530"/>
<dbReference type="STRING" id="1245469.S58_54530"/>
<dbReference type="RefSeq" id="WP_015668519.1">
    <property type="nucleotide sequence ID" value="NC_020453.1"/>
</dbReference>
<name>M4ZD63_9BRAD</name>
<feature type="transmembrane region" description="Helical" evidence="1">
    <location>
        <begin position="237"/>
        <end position="259"/>
    </location>
</feature>
<protein>
    <submittedName>
        <fullName evidence="2">Uncharacterized protein</fullName>
    </submittedName>
</protein>
<evidence type="ECO:0000313" key="2">
    <source>
        <dbReference type="EMBL" id="BAM91431.1"/>
    </source>
</evidence>
<dbReference type="HOGENOM" id="CLU_063844_1_0_5"/>
<sequence length="296" mass="30886">MNVETVPVATSPMTRVAADSWTLQWTPVIAGALTAVAVSSILVSFATTVGLGVSSAAPTWRDASVALWLLSGLYLVLQALVSFGVGGYVAGRVRAPYGLAESDETEKRDGLHGVGSWALAVVLGAVLAAMVASAANRPNALSSPPAATEPSVLSYELDHLFRAARRAPTPELAPARSEAGRILLTASSHSGVSSDDRSYLVQLVSGTTGLAPADAERRVDTVIADAKSALSRARASTIILAFSIATALLLGAVAAWMGAESGGRHRDGKPVTGWMLHANRFSRRSDMWRRPTSMPE</sequence>
<dbReference type="eggNOG" id="ENOG5032RAX">
    <property type="taxonomic scope" value="Bacteria"/>
</dbReference>
<evidence type="ECO:0000256" key="1">
    <source>
        <dbReference type="SAM" id="Phobius"/>
    </source>
</evidence>